<dbReference type="GO" id="GO:0097363">
    <property type="term" value="F:protein O-acetylglucosaminyltransferase activity"/>
    <property type="evidence" value="ECO:0007669"/>
    <property type="project" value="TreeGrafter"/>
</dbReference>
<dbReference type="InterPro" id="IPR037919">
    <property type="entry name" value="OGT"/>
</dbReference>
<feature type="repeat" description="TPR" evidence="1">
    <location>
        <begin position="215"/>
        <end position="248"/>
    </location>
</feature>
<dbReference type="PANTHER" id="PTHR44366">
    <property type="entry name" value="UDP-N-ACETYLGLUCOSAMINE--PEPTIDE N-ACETYLGLUCOSAMINYLTRANSFERASE 110 KDA SUBUNIT"/>
    <property type="match status" value="1"/>
</dbReference>
<dbReference type="SUPFAM" id="SSF81901">
    <property type="entry name" value="HCP-like"/>
    <property type="match status" value="1"/>
</dbReference>
<evidence type="ECO:0000313" key="4">
    <source>
        <dbReference type="Proteomes" id="UP000480178"/>
    </source>
</evidence>
<evidence type="ECO:0000256" key="2">
    <source>
        <dbReference type="SAM" id="Phobius"/>
    </source>
</evidence>
<name>A0A6C0GMY2_9BACT</name>
<dbReference type="SUPFAM" id="SSF48452">
    <property type="entry name" value="TPR-like"/>
    <property type="match status" value="1"/>
</dbReference>
<evidence type="ECO:0000256" key="1">
    <source>
        <dbReference type="PROSITE-ProRule" id="PRU00339"/>
    </source>
</evidence>
<keyword evidence="2" id="KW-0472">Membrane</keyword>
<evidence type="ECO:0000313" key="3">
    <source>
        <dbReference type="EMBL" id="QHT69297.1"/>
    </source>
</evidence>
<dbReference type="InterPro" id="IPR011990">
    <property type="entry name" value="TPR-like_helical_dom_sf"/>
</dbReference>
<feature type="transmembrane region" description="Helical" evidence="2">
    <location>
        <begin position="6"/>
        <end position="25"/>
    </location>
</feature>
<keyword evidence="4" id="KW-1185">Reference proteome</keyword>
<dbReference type="EMBL" id="CP048222">
    <property type="protein sequence ID" value="QHT69297.1"/>
    <property type="molecule type" value="Genomic_DNA"/>
</dbReference>
<sequence>MLRKYFYPAFLSLFVLLVGLIVIFGKKKPDMPELKNRNAIISSTSEWLNTKEAIEGLLITLRKDPGNNAARLNLALAYIQEARITGDHTYYDNAALDLLEEVLKKEPENVDALCGKASVYLSAHQFAEAIPVAQKAIKLDSHKAFSYGLLVDAYVELGEYEKAVETTDKMVSVRPDIRSYSRVSYLREIHGEYAGAIEAMDMAVKAGMPGLEQTAWARVNLGQLYEHTGKLAEAENQYLMALEERPNYAYALAGLGRVEKAKGNYKQALQHLEKAGQSINELSFISEMAEVYSLSRQTEKATAANNKVIEAIKNTHVSGGKLQHFADLELAEAYVQNGEYDLARKHALAEHKRRPKNIDVNHLIAWVAYKKGNYKEAGQYMETALRTHSQNPTLVYRAGLIQLKSGNKEKGIALMQQALSTNPFLSPDLKAEGQNYLAIK</sequence>
<dbReference type="Pfam" id="PF12895">
    <property type="entry name" value="ANAPC3"/>
    <property type="match status" value="1"/>
</dbReference>
<dbReference type="Gene3D" id="1.25.40.10">
    <property type="entry name" value="Tetratricopeptide repeat domain"/>
    <property type="match status" value="3"/>
</dbReference>
<dbReference type="SMART" id="SM00028">
    <property type="entry name" value="TPR"/>
    <property type="match status" value="7"/>
</dbReference>
<reference evidence="3 4" key="1">
    <citation type="submission" date="2020-01" db="EMBL/GenBank/DDBJ databases">
        <authorList>
            <person name="Kim M.K."/>
        </authorList>
    </citation>
    <scope>NUCLEOTIDE SEQUENCE [LARGE SCALE GENOMIC DNA]</scope>
    <source>
        <strain evidence="3 4">172606-1</strain>
    </source>
</reference>
<dbReference type="PANTHER" id="PTHR44366:SF1">
    <property type="entry name" value="UDP-N-ACETYLGLUCOSAMINE--PEPTIDE N-ACETYLGLUCOSAMINYLTRANSFERASE 110 KDA SUBUNIT"/>
    <property type="match status" value="1"/>
</dbReference>
<keyword evidence="2" id="KW-1133">Transmembrane helix</keyword>
<dbReference type="InterPro" id="IPR019734">
    <property type="entry name" value="TPR_rpt"/>
</dbReference>
<dbReference type="AlphaFoldDB" id="A0A6C0GMY2"/>
<protein>
    <submittedName>
        <fullName evidence="3">Tetratricopeptide repeat protein</fullName>
    </submittedName>
</protein>
<proteinExistence type="predicted"/>
<feature type="repeat" description="TPR" evidence="1">
    <location>
        <begin position="144"/>
        <end position="177"/>
    </location>
</feature>
<accession>A0A6C0GMY2</accession>
<gene>
    <name evidence="3" type="ORF">GXP67_22990</name>
</gene>
<dbReference type="PROSITE" id="PS50005">
    <property type="entry name" value="TPR"/>
    <property type="match status" value="2"/>
</dbReference>
<organism evidence="3 4">
    <name type="scientific">Rhodocytophaga rosea</name>
    <dbReference type="NCBI Taxonomy" id="2704465"/>
    <lineage>
        <taxon>Bacteria</taxon>
        <taxon>Pseudomonadati</taxon>
        <taxon>Bacteroidota</taxon>
        <taxon>Cytophagia</taxon>
        <taxon>Cytophagales</taxon>
        <taxon>Rhodocytophagaceae</taxon>
        <taxon>Rhodocytophaga</taxon>
    </lineage>
</organism>
<dbReference type="Proteomes" id="UP000480178">
    <property type="component" value="Chromosome"/>
</dbReference>
<keyword evidence="2" id="KW-0812">Transmembrane</keyword>
<dbReference type="KEGG" id="rhoz:GXP67_22990"/>
<keyword evidence="1" id="KW-0802">TPR repeat</keyword>
<dbReference type="Pfam" id="PF13432">
    <property type="entry name" value="TPR_16"/>
    <property type="match status" value="2"/>
</dbReference>
<dbReference type="GO" id="GO:0006493">
    <property type="term" value="P:protein O-linked glycosylation"/>
    <property type="evidence" value="ECO:0007669"/>
    <property type="project" value="InterPro"/>
</dbReference>
<dbReference type="RefSeq" id="WP_162445286.1">
    <property type="nucleotide sequence ID" value="NZ_CP048222.1"/>
</dbReference>